<sequence length="193" mass="22955">MRIKETAEKYQAKNKNLTYQDYLNLPPDDFRYQLIEGELIMTPAPKVIHQIVKSNIEKFLRKFVEEKDLGLVLDAPCDVYFDEQNVLQPDIFFISKNRSHIITEDLIKGAPDLIIEVLSPNSAYYDLIEKKALYERYKVQEYWLADPKLKWIEVYILKDQKFHLHQRAEKNQTIHSHLLKNFSLPLEQVFTKL</sequence>
<dbReference type="GO" id="GO:0004519">
    <property type="term" value="F:endonuclease activity"/>
    <property type="evidence" value="ECO:0007669"/>
    <property type="project" value="UniProtKB-KW"/>
</dbReference>
<dbReference type="CDD" id="cd06260">
    <property type="entry name" value="DUF820-like"/>
    <property type="match status" value="1"/>
</dbReference>
<dbReference type="InterPro" id="IPR008538">
    <property type="entry name" value="Uma2"/>
</dbReference>
<feature type="domain" description="Putative restriction endonuclease" evidence="1">
    <location>
        <begin position="20"/>
        <end position="186"/>
    </location>
</feature>
<protein>
    <submittedName>
        <fullName evidence="2">Endonuclease, Uma2 family (Restriction endonuclease fold)</fullName>
    </submittedName>
</protein>
<dbReference type="KEGG" id="caby:Cabys_3196"/>
<gene>
    <name evidence="2" type="primary">uma2</name>
    <name evidence="2" type="ORF">Cabys_3196</name>
    <name evidence="3" type="ORF">Calab_0390</name>
</gene>
<reference evidence="3 4" key="1">
    <citation type="submission" date="2011-09" db="EMBL/GenBank/DDBJ databases">
        <title>The permanent draft genome of Caldithrix abyssi DSM 13497.</title>
        <authorList>
            <consortium name="US DOE Joint Genome Institute (JGI-PGF)"/>
            <person name="Lucas S."/>
            <person name="Han J."/>
            <person name="Lapidus A."/>
            <person name="Bruce D."/>
            <person name="Goodwin L."/>
            <person name="Pitluck S."/>
            <person name="Peters L."/>
            <person name="Kyrpides N."/>
            <person name="Mavromatis K."/>
            <person name="Ivanova N."/>
            <person name="Mikhailova N."/>
            <person name="Chertkov O."/>
            <person name="Detter J.C."/>
            <person name="Tapia R."/>
            <person name="Han C."/>
            <person name="Land M."/>
            <person name="Hauser L."/>
            <person name="Markowitz V."/>
            <person name="Cheng J.-F."/>
            <person name="Hugenholtz P."/>
            <person name="Woyke T."/>
            <person name="Wu D."/>
            <person name="Spring S."/>
            <person name="Brambilla E."/>
            <person name="Klenk H.-P."/>
            <person name="Eisen J.A."/>
        </authorList>
    </citation>
    <scope>NUCLEOTIDE SEQUENCE [LARGE SCALE GENOMIC DNA]</scope>
    <source>
        <strain evidence="3 4">DSM 13497</strain>
    </source>
</reference>
<dbReference type="InterPro" id="IPR011335">
    <property type="entry name" value="Restrct_endonuc-II-like"/>
</dbReference>
<keyword evidence="4" id="KW-1185">Reference proteome</keyword>
<reference evidence="2 5" key="2">
    <citation type="submission" date="2016-11" db="EMBL/GenBank/DDBJ databases">
        <title>Genomic analysis of Caldithrix abyssi and proposal of a novel bacterial phylum Caldithrichaeota.</title>
        <authorList>
            <person name="Kublanov I."/>
            <person name="Sigalova O."/>
            <person name="Gavrilov S."/>
            <person name="Lebedinsky A."/>
            <person name="Ivanova N."/>
            <person name="Daum C."/>
            <person name="Reddy T."/>
            <person name="Klenk H.P."/>
            <person name="Goker M."/>
            <person name="Reva O."/>
            <person name="Miroshnichenko M."/>
            <person name="Kyprides N."/>
            <person name="Woyke T."/>
            <person name="Gelfand M."/>
        </authorList>
    </citation>
    <scope>NUCLEOTIDE SEQUENCE [LARGE SCALE GENOMIC DNA]</scope>
    <source>
        <strain evidence="2 5">LF13</strain>
    </source>
</reference>
<keyword evidence="2" id="KW-0378">Hydrolase</keyword>
<name>H1XQE8_CALAY</name>
<dbReference type="PaxDb" id="880073-Calab_0390"/>
<dbReference type="AlphaFoldDB" id="H1XQE8"/>
<evidence type="ECO:0000313" key="3">
    <source>
        <dbReference type="EMBL" id="EHO40035.1"/>
    </source>
</evidence>
<dbReference type="InParanoid" id="H1XQE8"/>
<dbReference type="OrthoDB" id="9793127at2"/>
<evidence type="ECO:0000313" key="4">
    <source>
        <dbReference type="Proteomes" id="UP000004671"/>
    </source>
</evidence>
<accession>H1XQE8</accession>
<dbReference type="PANTHER" id="PTHR34107">
    <property type="entry name" value="SLL0198 PROTEIN-RELATED"/>
    <property type="match status" value="1"/>
</dbReference>
<dbReference type="EMBL" id="CP018099">
    <property type="protein sequence ID" value="APF19944.1"/>
    <property type="molecule type" value="Genomic_DNA"/>
</dbReference>
<proteinExistence type="predicted"/>
<dbReference type="InterPro" id="IPR012296">
    <property type="entry name" value="Nuclease_put_TT1808"/>
</dbReference>
<dbReference type="PANTHER" id="PTHR34107:SF4">
    <property type="entry name" value="SLL1222 PROTEIN"/>
    <property type="match status" value="1"/>
</dbReference>
<keyword evidence="2" id="KW-0255">Endonuclease</keyword>
<evidence type="ECO:0000313" key="5">
    <source>
        <dbReference type="Proteomes" id="UP000183868"/>
    </source>
</evidence>
<evidence type="ECO:0000259" key="1">
    <source>
        <dbReference type="Pfam" id="PF05685"/>
    </source>
</evidence>
<organism evidence="3 4">
    <name type="scientific">Caldithrix abyssi DSM 13497</name>
    <dbReference type="NCBI Taxonomy" id="880073"/>
    <lineage>
        <taxon>Bacteria</taxon>
        <taxon>Pseudomonadati</taxon>
        <taxon>Calditrichota</taxon>
        <taxon>Calditrichia</taxon>
        <taxon>Calditrichales</taxon>
        <taxon>Calditrichaceae</taxon>
        <taxon>Caldithrix</taxon>
    </lineage>
</organism>
<dbReference type="Pfam" id="PF05685">
    <property type="entry name" value="Uma2"/>
    <property type="match status" value="1"/>
</dbReference>
<evidence type="ECO:0000313" key="2">
    <source>
        <dbReference type="EMBL" id="APF19944.1"/>
    </source>
</evidence>
<dbReference type="HOGENOM" id="CLU_076312_0_1_0"/>
<dbReference type="EMBL" id="CM001402">
    <property type="protein sequence ID" value="EHO40035.1"/>
    <property type="molecule type" value="Genomic_DNA"/>
</dbReference>
<dbReference type="SUPFAM" id="SSF52980">
    <property type="entry name" value="Restriction endonuclease-like"/>
    <property type="match status" value="1"/>
</dbReference>
<dbReference type="eggNOG" id="COG4636">
    <property type="taxonomic scope" value="Bacteria"/>
</dbReference>
<dbReference type="Gene3D" id="3.90.1570.10">
    <property type="entry name" value="tt1808, chain A"/>
    <property type="match status" value="1"/>
</dbReference>
<dbReference type="Proteomes" id="UP000004671">
    <property type="component" value="Chromosome"/>
</dbReference>
<dbReference type="RefSeq" id="WP_006926950.1">
    <property type="nucleotide sequence ID" value="NZ_CM001402.1"/>
</dbReference>
<keyword evidence="2" id="KW-0540">Nuclease</keyword>
<dbReference type="Proteomes" id="UP000183868">
    <property type="component" value="Chromosome"/>
</dbReference>
<dbReference type="STRING" id="880073.Cabys_3196"/>